<accession>A0ABD5RXL1</accession>
<keyword evidence="3" id="KW-1185">Reference proteome</keyword>
<dbReference type="InterPro" id="IPR007404">
    <property type="entry name" value="YdjM-like"/>
</dbReference>
<sequence>MQSPGHIGMALLFAAPAWFVFHGLKTNLAFTALAASTGMLPDGDLLLMRYVFVEHHGLTHSLLFIVPTALVLGGIATGIYLAVRGSSDYSTRQVYAFATVALFAGMLAHVFADVLTTPDIAPPIKPLYPLLETRLVLDAAFVKSKLWNLGTLGLGIVVQVGLLTREVLR</sequence>
<keyword evidence="2" id="KW-0378">Hydrolase</keyword>
<dbReference type="GO" id="GO:0016787">
    <property type="term" value="F:hydrolase activity"/>
    <property type="evidence" value="ECO:0007669"/>
    <property type="project" value="UniProtKB-KW"/>
</dbReference>
<comment type="caution">
    <text evidence="2">The sequence shown here is derived from an EMBL/GenBank/DDBJ whole genome shotgun (WGS) entry which is preliminary data.</text>
</comment>
<feature type="transmembrane region" description="Helical" evidence="1">
    <location>
        <begin position="94"/>
        <end position="112"/>
    </location>
</feature>
<reference evidence="2 3" key="1">
    <citation type="journal article" date="2019" name="Int. J. Syst. Evol. Microbiol.">
        <title>The Global Catalogue of Microorganisms (GCM) 10K type strain sequencing project: providing services to taxonomists for standard genome sequencing and annotation.</title>
        <authorList>
            <consortium name="The Broad Institute Genomics Platform"/>
            <consortium name="The Broad Institute Genome Sequencing Center for Infectious Disease"/>
            <person name="Wu L."/>
            <person name="Ma J."/>
        </authorList>
    </citation>
    <scope>NUCLEOTIDE SEQUENCE [LARGE SCALE GENOMIC DNA]</scope>
    <source>
        <strain evidence="2 3">NBRC 111368</strain>
    </source>
</reference>
<proteinExistence type="predicted"/>
<dbReference type="EMBL" id="JBHSWU010000091">
    <property type="protein sequence ID" value="MFC6724041.1"/>
    <property type="molecule type" value="Genomic_DNA"/>
</dbReference>
<feature type="transmembrane region" description="Helical" evidence="1">
    <location>
        <begin position="58"/>
        <end position="82"/>
    </location>
</feature>
<evidence type="ECO:0000256" key="1">
    <source>
        <dbReference type="SAM" id="Phobius"/>
    </source>
</evidence>
<gene>
    <name evidence="2" type="ORF">ACFQE1_06560</name>
</gene>
<evidence type="ECO:0000313" key="3">
    <source>
        <dbReference type="Proteomes" id="UP001596328"/>
    </source>
</evidence>
<protein>
    <submittedName>
        <fullName evidence="2">Metal-dependent hydrolase</fullName>
    </submittedName>
</protein>
<dbReference type="AlphaFoldDB" id="A0ABD5RXL1"/>
<organism evidence="2 3">
    <name type="scientific">Halobium palmae</name>
    <dbReference type="NCBI Taxonomy" id="1776492"/>
    <lineage>
        <taxon>Archaea</taxon>
        <taxon>Methanobacteriati</taxon>
        <taxon>Methanobacteriota</taxon>
        <taxon>Stenosarchaea group</taxon>
        <taxon>Halobacteria</taxon>
        <taxon>Halobacteriales</taxon>
        <taxon>Haloferacaceae</taxon>
        <taxon>Halobium</taxon>
    </lineage>
</organism>
<keyword evidence="1" id="KW-0472">Membrane</keyword>
<name>A0ABD5RXL1_9EURY</name>
<dbReference type="Pfam" id="PF04307">
    <property type="entry name" value="YdjM"/>
    <property type="match status" value="1"/>
</dbReference>
<feature type="transmembrane region" description="Helical" evidence="1">
    <location>
        <begin position="146"/>
        <end position="164"/>
    </location>
</feature>
<keyword evidence="1" id="KW-1133">Transmembrane helix</keyword>
<keyword evidence="1" id="KW-0812">Transmembrane</keyword>
<dbReference type="Proteomes" id="UP001596328">
    <property type="component" value="Unassembled WGS sequence"/>
</dbReference>
<evidence type="ECO:0000313" key="2">
    <source>
        <dbReference type="EMBL" id="MFC6724041.1"/>
    </source>
</evidence>